<gene>
    <name evidence="2" type="ORF">HYD_6400</name>
</gene>
<dbReference type="Gene3D" id="3.40.50.1820">
    <property type="entry name" value="alpha/beta hydrolase"/>
    <property type="match status" value="1"/>
</dbReference>
<keyword evidence="3" id="KW-1185">Reference proteome</keyword>
<dbReference type="SUPFAM" id="SSF53474">
    <property type="entry name" value="alpha/beta-Hydrolases"/>
    <property type="match status" value="1"/>
</dbReference>
<feature type="domain" description="Xaa-Pro dipeptidyl-peptidase-like" evidence="1">
    <location>
        <begin position="19"/>
        <end position="138"/>
    </location>
</feature>
<dbReference type="InterPro" id="IPR000383">
    <property type="entry name" value="Xaa-Pro-like_dom"/>
</dbReference>
<dbReference type="Pfam" id="PF02129">
    <property type="entry name" value="Peptidase_S15"/>
    <property type="match status" value="1"/>
</dbReference>
<dbReference type="EMBL" id="AP025225">
    <property type="protein sequence ID" value="BDB96507.1"/>
    <property type="molecule type" value="Genomic_DNA"/>
</dbReference>
<name>A0ABM7V9M9_9PROT</name>
<keyword evidence="2" id="KW-0378">Hydrolase</keyword>
<organism evidence="2 3">
    <name type="scientific">Candidatus Hydrogenosomobacter endosymbioticus</name>
    <dbReference type="NCBI Taxonomy" id="2558174"/>
    <lineage>
        <taxon>Bacteria</taxon>
        <taxon>Pseudomonadati</taxon>
        <taxon>Pseudomonadota</taxon>
        <taxon>Alphaproteobacteria</taxon>
        <taxon>Holosporales</taxon>
        <taxon>Holosporaceae</taxon>
        <taxon>Candidatus Hydrogenosomobacter</taxon>
    </lineage>
</organism>
<evidence type="ECO:0000259" key="1">
    <source>
        <dbReference type="Pfam" id="PF02129"/>
    </source>
</evidence>
<proteinExistence type="predicted"/>
<sequence length="223" mass="24901">MSNIMIVGADGPVEARYHAPASRNAPIVIIAPPHPKHDGTMAHKIIYLLFRVFASLNFGVLRFNFRGCGRSPGSFSGGENEISDAAACLDWLLDNNKMASQCWVAGYSFGAWIGMQLLMRRPECVRFISISPPANIYDFGFLAPCPVSGLILHGECDDMIPKESVLRLAYNLSIQRRKNAIEFHMIKGADHSFSEHMKELEDFVFRYSKESLHSLDDAYSDVV</sequence>
<dbReference type="InterPro" id="IPR029058">
    <property type="entry name" value="AB_hydrolase_fold"/>
</dbReference>
<evidence type="ECO:0000313" key="3">
    <source>
        <dbReference type="Proteomes" id="UP001320209"/>
    </source>
</evidence>
<dbReference type="Proteomes" id="UP001320209">
    <property type="component" value="Chromosome"/>
</dbReference>
<dbReference type="RefSeq" id="WP_236864918.1">
    <property type="nucleotide sequence ID" value="NZ_AP025225.1"/>
</dbReference>
<dbReference type="PANTHER" id="PTHR42103">
    <property type="entry name" value="ALPHA/BETA-HYDROLASES SUPERFAMILY PROTEIN"/>
    <property type="match status" value="1"/>
</dbReference>
<dbReference type="PANTHER" id="PTHR42103:SF2">
    <property type="entry name" value="AB HYDROLASE-1 DOMAIN-CONTAINING PROTEIN"/>
    <property type="match status" value="1"/>
</dbReference>
<reference evidence="2" key="1">
    <citation type="submission" date="2021-10" db="EMBL/GenBank/DDBJ databases">
        <title>Genome Sequence of The Candidatus Hydrogeosomobacter endosymbioticus, an Intracellular Bacterial Symbiont of the Anaerobic Ciliate GW7.</title>
        <authorList>
            <person name="Shiohama Y."/>
            <person name="Shinzato N."/>
        </authorList>
    </citation>
    <scope>NUCLEOTIDE SEQUENCE [LARGE SCALE GENOMIC DNA]</scope>
    <source>
        <strain evidence="2">200920</strain>
    </source>
</reference>
<dbReference type="GO" id="GO:0016787">
    <property type="term" value="F:hydrolase activity"/>
    <property type="evidence" value="ECO:0007669"/>
    <property type="project" value="UniProtKB-KW"/>
</dbReference>
<protein>
    <submittedName>
        <fullName evidence="2">Alpha/beta hydrolase</fullName>
    </submittedName>
</protein>
<accession>A0ABM7V9M9</accession>
<evidence type="ECO:0000313" key="2">
    <source>
        <dbReference type="EMBL" id="BDB96507.1"/>
    </source>
</evidence>